<sequence length="51" mass="5480">MPQVAGWQCGVAVKGMGQKDCTILIQGTAVLPLRYLLNPNCLSKYALTVNT</sequence>
<proteinExistence type="predicted"/>
<protein>
    <submittedName>
        <fullName evidence="1">Uncharacterized protein</fullName>
    </submittedName>
</protein>
<reference evidence="1" key="1">
    <citation type="submission" date="2014-11" db="EMBL/GenBank/DDBJ databases">
        <authorList>
            <person name="Amaro Gonzalez C."/>
        </authorList>
    </citation>
    <scope>NUCLEOTIDE SEQUENCE</scope>
</reference>
<organism evidence="1">
    <name type="scientific">Anguilla anguilla</name>
    <name type="common">European freshwater eel</name>
    <name type="synonym">Muraena anguilla</name>
    <dbReference type="NCBI Taxonomy" id="7936"/>
    <lineage>
        <taxon>Eukaryota</taxon>
        <taxon>Metazoa</taxon>
        <taxon>Chordata</taxon>
        <taxon>Craniata</taxon>
        <taxon>Vertebrata</taxon>
        <taxon>Euteleostomi</taxon>
        <taxon>Actinopterygii</taxon>
        <taxon>Neopterygii</taxon>
        <taxon>Teleostei</taxon>
        <taxon>Anguilliformes</taxon>
        <taxon>Anguillidae</taxon>
        <taxon>Anguilla</taxon>
    </lineage>
</organism>
<evidence type="ECO:0000313" key="1">
    <source>
        <dbReference type="EMBL" id="JAH38885.1"/>
    </source>
</evidence>
<dbReference type="AlphaFoldDB" id="A0A0E9SDY5"/>
<dbReference type="EMBL" id="GBXM01069692">
    <property type="protein sequence ID" value="JAH38885.1"/>
    <property type="molecule type" value="Transcribed_RNA"/>
</dbReference>
<accession>A0A0E9SDY5</accession>
<reference evidence="1" key="2">
    <citation type="journal article" date="2015" name="Fish Shellfish Immunol.">
        <title>Early steps in the European eel (Anguilla anguilla)-Vibrio vulnificus interaction in the gills: Role of the RtxA13 toxin.</title>
        <authorList>
            <person name="Callol A."/>
            <person name="Pajuelo D."/>
            <person name="Ebbesson L."/>
            <person name="Teles M."/>
            <person name="MacKenzie S."/>
            <person name="Amaro C."/>
        </authorList>
    </citation>
    <scope>NUCLEOTIDE SEQUENCE</scope>
</reference>
<name>A0A0E9SDY5_ANGAN</name>